<organism evidence="12 13">
    <name type="scientific">Simkania negevensis</name>
    <dbReference type="NCBI Taxonomy" id="83561"/>
    <lineage>
        <taxon>Bacteria</taxon>
        <taxon>Pseudomonadati</taxon>
        <taxon>Chlamydiota</taxon>
        <taxon>Chlamydiia</taxon>
        <taxon>Parachlamydiales</taxon>
        <taxon>Simkaniaceae</taxon>
        <taxon>Simkania</taxon>
    </lineage>
</organism>
<dbReference type="Proteomes" id="UP000722121">
    <property type="component" value="Unassembled WGS sequence"/>
</dbReference>
<dbReference type="SUPFAM" id="SSF55681">
    <property type="entry name" value="Class II aaRS and biotin synthetases"/>
    <property type="match status" value="1"/>
</dbReference>
<proteinExistence type="inferred from homology"/>
<comment type="subcellular location">
    <subcellularLocation>
        <location evidence="1 10">Cytoplasm</location>
    </subcellularLocation>
</comment>
<keyword evidence="7 10" id="KW-0648">Protein biosynthesis</keyword>
<keyword evidence="4 10" id="KW-0436">Ligase</keyword>
<keyword evidence="6 10" id="KW-0067">ATP-binding</keyword>
<dbReference type="NCBIfam" id="TIGR00409">
    <property type="entry name" value="proS_fam_II"/>
    <property type="match status" value="1"/>
</dbReference>
<dbReference type="PANTHER" id="PTHR42753:SF2">
    <property type="entry name" value="PROLINE--TRNA LIGASE"/>
    <property type="match status" value="1"/>
</dbReference>
<dbReference type="GO" id="GO:0004827">
    <property type="term" value="F:proline-tRNA ligase activity"/>
    <property type="evidence" value="ECO:0007669"/>
    <property type="project" value="UniProtKB-EC"/>
</dbReference>
<dbReference type="Pfam" id="PF00587">
    <property type="entry name" value="tRNA-synt_2b"/>
    <property type="match status" value="1"/>
</dbReference>
<evidence type="ECO:0000313" key="13">
    <source>
        <dbReference type="Proteomes" id="UP000722121"/>
    </source>
</evidence>
<comment type="subunit">
    <text evidence="2 10">Homodimer.</text>
</comment>
<dbReference type="InterPro" id="IPR002316">
    <property type="entry name" value="Pro-tRNA-ligase_IIa"/>
</dbReference>
<dbReference type="InterPro" id="IPR045864">
    <property type="entry name" value="aa-tRNA-synth_II/BPL/LPL"/>
</dbReference>
<dbReference type="InterPro" id="IPR044140">
    <property type="entry name" value="ProRS_anticodon_short"/>
</dbReference>
<dbReference type="PANTHER" id="PTHR42753">
    <property type="entry name" value="MITOCHONDRIAL RIBOSOME PROTEIN L39/PROLYL-TRNA LIGASE FAMILY MEMBER"/>
    <property type="match status" value="1"/>
</dbReference>
<name>A0ABS3APA0_9BACT</name>
<dbReference type="EC" id="6.1.1.15" evidence="10"/>
<dbReference type="InterPro" id="IPR004154">
    <property type="entry name" value="Anticodon-bd"/>
</dbReference>
<dbReference type="PRINTS" id="PR01046">
    <property type="entry name" value="TRNASYNTHPRO"/>
</dbReference>
<dbReference type="CDD" id="cd00861">
    <property type="entry name" value="ProRS_anticodon_short"/>
    <property type="match status" value="1"/>
</dbReference>
<comment type="catalytic activity">
    <reaction evidence="9 10">
        <text>tRNA(Pro) + L-proline + ATP = L-prolyl-tRNA(Pro) + AMP + diphosphate</text>
        <dbReference type="Rhea" id="RHEA:14305"/>
        <dbReference type="Rhea" id="RHEA-COMP:9700"/>
        <dbReference type="Rhea" id="RHEA-COMP:9702"/>
        <dbReference type="ChEBI" id="CHEBI:30616"/>
        <dbReference type="ChEBI" id="CHEBI:33019"/>
        <dbReference type="ChEBI" id="CHEBI:60039"/>
        <dbReference type="ChEBI" id="CHEBI:78442"/>
        <dbReference type="ChEBI" id="CHEBI:78532"/>
        <dbReference type="ChEBI" id="CHEBI:456215"/>
        <dbReference type="EC" id="6.1.1.15"/>
    </reaction>
</comment>
<keyword evidence="5 10" id="KW-0547">Nucleotide-binding</keyword>
<evidence type="ECO:0000259" key="11">
    <source>
        <dbReference type="PROSITE" id="PS50862"/>
    </source>
</evidence>
<evidence type="ECO:0000256" key="6">
    <source>
        <dbReference type="ARBA" id="ARBA00022840"/>
    </source>
</evidence>
<dbReference type="HAMAP" id="MF_01569">
    <property type="entry name" value="Pro_tRNA_synth_type1"/>
    <property type="match status" value="1"/>
</dbReference>
<evidence type="ECO:0000256" key="7">
    <source>
        <dbReference type="ARBA" id="ARBA00022917"/>
    </source>
</evidence>
<evidence type="ECO:0000256" key="3">
    <source>
        <dbReference type="ARBA" id="ARBA00022490"/>
    </source>
</evidence>
<reference evidence="12 13" key="1">
    <citation type="submission" date="2021-02" db="EMBL/GenBank/DDBJ databases">
        <title>Activity-based single-cell genomes from oceanic crustal fluid captures similar information to metagenomic and metatranscriptomic surveys with orders of magnitude less sampling.</title>
        <authorList>
            <person name="D'Angelo T.S."/>
            <person name="Orcutt B.N."/>
        </authorList>
    </citation>
    <scope>NUCLEOTIDE SEQUENCE [LARGE SCALE GENOMIC DNA]</scope>
    <source>
        <strain evidence="12">AH-315-G07</strain>
    </source>
</reference>
<dbReference type="InterPro" id="IPR006195">
    <property type="entry name" value="aa-tRNA-synth_II"/>
</dbReference>
<comment type="similarity">
    <text evidence="10">Belongs to the class-II aminoacyl-tRNA synthetase family. ProS type 1 subfamily.</text>
</comment>
<accession>A0ABS3APA0</accession>
<sequence length="573" mass="64933">MRFSKLFFHTYKNAPADADVPSHRLLERGGYIRRLGRGLYGYTPLMWRVLGKLKELIRQEIDKRGGQEIRLPQLQPAELWRRSGRWDEYRAEKLLYSLEDREGNEMCIAPTHEEAVTEFVNNWLTSYKQLPLILYQIAEKFRDEIRPRFGLMRAKEFLMKDAYSFCRTEESLDEQYGSMREAYIAIMERLGLHYVIVKAEGGKIGKGKSEEFQVVADVGEDTILTCGKFASNVEAAVSLLAPYPYDKAFKEIALIDTPGIGSIEDLVQPTGLAKQQMLKTLVYRLSYSDRVDFIAIGLRGDRQINEAKVAREFAPLELRLASEEEVKKLTGASTGFAGPIGLEIPFYADRSVEPMTNFLCGANQDDKHHINVNWGRDCPMPKLDDFLLAEEGDLCPEMPGSTYALKRGIEVGHIFNLGSKYSVQMDVGYQDENGKKKPFLMGCYGIGVGRLAQACVEQNYDDRGIVWPPAIAPYTVNIIPSNPKNELLYNTAESLYLECQEAGIEVLFDDRDERMGFKLKDSDLIGIPLKVIVGKAFEKEGKVEVEPRQGEKLFLLLDEVLPWLKREGGGDVE</sequence>
<dbReference type="Gene3D" id="3.90.960.10">
    <property type="entry name" value="YbaK/aminoacyl-tRNA synthetase-associated domain"/>
    <property type="match status" value="1"/>
</dbReference>
<evidence type="ECO:0000256" key="2">
    <source>
        <dbReference type="ARBA" id="ARBA00011738"/>
    </source>
</evidence>
<keyword evidence="8 10" id="KW-0030">Aminoacyl-tRNA synthetase</keyword>
<evidence type="ECO:0000256" key="8">
    <source>
        <dbReference type="ARBA" id="ARBA00023146"/>
    </source>
</evidence>
<dbReference type="InterPro" id="IPR033730">
    <property type="entry name" value="ProRS_core_prok"/>
</dbReference>
<dbReference type="InterPro" id="IPR007214">
    <property type="entry name" value="YbaK/aa-tRNA-synth-assoc-dom"/>
</dbReference>
<comment type="domain">
    <text evidence="10">Consists of three domains: the N-terminal catalytic domain, the editing domain and the C-terminal anticodon-binding domain.</text>
</comment>
<dbReference type="SUPFAM" id="SSF52954">
    <property type="entry name" value="Class II aaRS ABD-related"/>
    <property type="match status" value="1"/>
</dbReference>
<gene>
    <name evidence="10" type="primary">proS</name>
    <name evidence="12" type="ORF">JYU14_00025</name>
</gene>
<dbReference type="InterPro" id="IPR002314">
    <property type="entry name" value="aa-tRNA-synt_IIb"/>
</dbReference>
<evidence type="ECO:0000256" key="9">
    <source>
        <dbReference type="ARBA" id="ARBA00047671"/>
    </source>
</evidence>
<comment type="caution">
    <text evidence="12">The sequence shown here is derived from an EMBL/GenBank/DDBJ whole genome shotgun (WGS) entry which is preliminary data.</text>
</comment>
<dbReference type="NCBIfam" id="NF006625">
    <property type="entry name" value="PRK09194.1"/>
    <property type="match status" value="1"/>
</dbReference>
<dbReference type="InterPro" id="IPR050062">
    <property type="entry name" value="Pro-tRNA_synthetase"/>
</dbReference>
<dbReference type="InterPro" id="IPR036754">
    <property type="entry name" value="YbaK/aa-tRNA-synt-asso_dom_sf"/>
</dbReference>
<dbReference type="InterPro" id="IPR004500">
    <property type="entry name" value="Pro-tRNA-synth_IIa_bac-type"/>
</dbReference>
<evidence type="ECO:0000313" key="12">
    <source>
        <dbReference type="EMBL" id="MBN4066461.1"/>
    </source>
</evidence>
<dbReference type="InterPro" id="IPR036621">
    <property type="entry name" value="Anticodon-bd_dom_sf"/>
</dbReference>
<dbReference type="Pfam" id="PF04073">
    <property type="entry name" value="tRNA_edit"/>
    <property type="match status" value="1"/>
</dbReference>
<keyword evidence="13" id="KW-1185">Reference proteome</keyword>
<dbReference type="Gene3D" id="3.40.50.800">
    <property type="entry name" value="Anticodon-binding domain"/>
    <property type="match status" value="1"/>
</dbReference>
<dbReference type="Pfam" id="PF03129">
    <property type="entry name" value="HGTP_anticodon"/>
    <property type="match status" value="1"/>
</dbReference>
<evidence type="ECO:0000256" key="10">
    <source>
        <dbReference type="HAMAP-Rule" id="MF_01569"/>
    </source>
</evidence>
<dbReference type="CDD" id="cd04334">
    <property type="entry name" value="ProRS-INS"/>
    <property type="match status" value="1"/>
</dbReference>
<dbReference type="PROSITE" id="PS50862">
    <property type="entry name" value="AA_TRNA_LIGASE_II"/>
    <property type="match status" value="1"/>
</dbReference>
<feature type="domain" description="Aminoacyl-transfer RNA synthetases class-II family profile" evidence="11">
    <location>
        <begin position="33"/>
        <end position="468"/>
    </location>
</feature>
<dbReference type="InterPro" id="IPR023717">
    <property type="entry name" value="Pro-tRNA-Synthase_IIa_type1"/>
</dbReference>
<dbReference type="CDD" id="cd00779">
    <property type="entry name" value="ProRS_core_prok"/>
    <property type="match status" value="1"/>
</dbReference>
<evidence type="ECO:0000256" key="5">
    <source>
        <dbReference type="ARBA" id="ARBA00022741"/>
    </source>
</evidence>
<evidence type="ECO:0000256" key="1">
    <source>
        <dbReference type="ARBA" id="ARBA00004496"/>
    </source>
</evidence>
<comment type="function">
    <text evidence="10">Catalyzes the attachment of proline to tRNA(Pro) in a two-step reaction: proline is first activated by ATP to form Pro-AMP and then transferred to the acceptor end of tRNA(Pro). As ProRS can inadvertently accommodate and process non-cognate amino acids such as alanine and cysteine, to avoid such errors it has two additional distinct editing activities against alanine. One activity is designated as 'pretransfer' editing and involves the tRNA(Pro)-independent hydrolysis of activated Ala-AMP. The other activity is designated 'posttransfer' editing and involves deacylation of mischarged Ala-tRNA(Pro). The misacylated Cys-tRNA(Pro) is not edited by ProRS.</text>
</comment>
<keyword evidence="3 10" id="KW-0963">Cytoplasm</keyword>
<protein>
    <recommendedName>
        <fullName evidence="10">Proline--tRNA ligase</fullName>
        <ecNumber evidence="10">6.1.1.15</ecNumber>
    </recommendedName>
    <alternativeName>
        <fullName evidence="10">Prolyl-tRNA synthetase</fullName>
        <shortName evidence="10">ProRS</shortName>
    </alternativeName>
</protein>
<evidence type="ECO:0000256" key="4">
    <source>
        <dbReference type="ARBA" id="ARBA00022598"/>
    </source>
</evidence>
<dbReference type="SUPFAM" id="SSF55826">
    <property type="entry name" value="YbaK/ProRS associated domain"/>
    <property type="match status" value="1"/>
</dbReference>
<dbReference type="Gene3D" id="3.30.930.10">
    <property type="entry name" value="Bira Bifunctional Protein, Domain 2"/>
    <property type="match status" value="2"/>
</dbReference>
<dbReference type="EMBL" id="JAFITR010000001">
    <property type="protein sequence ID" value="MBN4066461.1"/>
    <property type="molecule type" value="Genomic_DNA"/>
</dbReference>